<reference evidence="2 3" key="1">
    <citation type="submission" date="2024-02" db="EMBL/GenBank/DDBJ databases">
        <title>High-quality chromosome-scale genome assembly of Pensacola bahiagrass (Paspalum notatum Flugge var. saurae).</title>
        <authorList>
            <person name="Vega J.M."/>
            <person name="Podio M."/>
            <person name="Orjuela J."/>
            <person name="Siena L.A."/>
            <person name="Pessino S.C."/>
            <person name="Combes M.C."/>
            <person name="Mariac C."/>
            <person name="Albertini E."/>
            <person name="Pupilli F."/>
            <person name="Ortiz J.P.A."/>
            <person name="Leblanc O."/>
        </authorList>
    </citation>
    <scope>NUCLEOTIDE SEQUENCE [LARGE SCALE GENOMIC DNA]</scope>
    <source>
        <strain evidence="2">R1</strain>
        <tissue evidence="2">Leaf</tissue>
    </source>
</reference>
<evidence type="ECO:0000256" key="1">
    <source>
        <dbReference type="SAM" id="MobiDB-lite"/>
    </source>
</evidence>
<protein>
    <submittedName>
        <fullName evidence="2">Uncharacterized protein</fullName>
    </submittedName>
</protein>
<name>A0AAQ3PFZ1_PASNO</name>
<evidence type="ECO:0000313" key="2">
    <source>
        <dbReference type="EMBL" id="WVZ51220.1"/>
    </source>
</evidence>
<sequence>MLGLAASPPCTLGRAPVLQARPPSPSAAAARRSSAIASLFSTDGNGRTRFGTTQNSDVCGFTVRKR</sequence>
<accession>A0AAQ3PFZ1</accession>
<evidence type="ECO:0000313" key="3">
    <source>
        <dbReference type="Proteomes" id="UP001341281"/>
    </source>
</evidence>
<gene>
    <name evidence="2" type="ORF">U9M48_002382</name>
</gene>
<keyword evidence="3" id="KW-1185">Reference proteome</keyword>
<organism evidence="2 3">
    <name type="scientific">Paspalum notatum var. saurae</name>
    <dbReference type="NCBI Taxonomy" id="547442"/>
    <lineage>
        <taxon>Eukaryota</taxon>
        <taxon>Viridiplantae</taxon>
        <taxon>Streptophyta</taxon>
        <taxon>Embryophyta</taxon>
        <taxon>Tracheophyta</taxon>
        <taxon>Spermatophyta</taxon>
        <taxon>Magnoliopsida</taxon>
        <taxon>Liliopsida</taxon>
        <taxon>Poales</taxon>
        <taxon>Poaceae</taxon>
        <taxon>PACMAD clade</taxon>
        <taxon>Panicoideae</taxon>
        <taxon>Andropogonodae</taxon>
        <taxon>Paspaleae</taxon>
        <taxon>Paspalinae</taxon>
        <taxon>Paspalum</taxon>
    </lineage>
</organism>
<dbReference type="Proteomes" id="UP001341281">
    <property type="component" value="Chromosome 01"/>
</dbReference>
<dbReference type="EMBL" id="CP144745">
    <property type="protein sequence ID" value="WVZ51220.1"/>
    <property type="molecule type" value="Genomic_DNA"/>
</dbReference>
<dbReference type="AlphaFoldDB" id="A0AAQ3PFZ1"/>
<proteinExistence type="predicted"/>
<feature type="region of interest" description="Disordered" evidence="1">
    <location>
        <begin position="1"/>
        <end position="30"/>
    </location>
</feature>